<accession>A0A1Y3YQV1</accession>
<evidence type="ECO:0000313" key="8">
    <source>
        <dbReference type="EMBL" id="MCG4961297.1"/>
    </source>
</evidence>
<name>A0A1Y3YQV1_9BACT</name>
<dbReference type="PANTHER" id="PTHR43865">
    <property type="entry name" value="RUBRERYTHRIN-RELATED"/>
    <property type="match status" value="1"/>
</dbReference>
<evidence type="ECO:0000256" key="4">
    <source>
        <dbReference type="ARBA" id="ARBA00022982"/>
    </source>
</evidence>
<dbReference type="PROSITE" id="PS50905">
    <property type="entry name" value="FERRITIN_LIKE"/>
    <property type="match status" value="1"/>
</dbReference>
<dbReference type="EMBL" id="JAQMRD010000001">
    <property type="protein sequence ID" value="MDB9221425.1"/>
    <property type="molecule type" value="Genomic_DNA"/>
</dbReference>
<dbReference type="SUPFAM" id="SSF57802">
    <property type="entry name" value="Rubredoxin-like"/>
    <property type="match status" value="1"/>
</dbReference>
<proteinExistence type="predicted"/>
<feature type="domain" description="Ferritin-like diiron" evidence="7">
    <location>
        <begin position="4"/>
        <end position="147"/>
    </location>
</feature>
<dbReference type="InterPro" id="IPR003251">
    <property type="entry name" value="Rr_diiron-bd_dom"/>
</dbReference>
<evidence type="ECO:0000313" key="10">
    <source>
        <dbReference type="EMBL" id="RGU57795.1"/>
    </source>
</evidence>
<dbReference type="NCBIfam" id="NF045767">
    <property type="entry name" value="RuberyRbr"/>
    <property type="match status" value="1"/>
</dbReference>
<dbReference type="OMA" id="CSMIYDP"/>
<keyword evidence="5" id="KW-0408">Iron</keyword>
<evidence type="ECO:0000256" key="5">
    <source>
        <dbReference type="ARBA" id="ARBA00023004"/>
    </source>
</evidence>
<dbReference type="PROSITE" id="PS50903">
    <property type="entry name" value="RUBREDOXIN_LIKE"/>
    <property type="match status" value="1"/>
</dbReference>
<dbReference type="InterPro" id="IPR009040">
    <property type="entry name" value="Ferritin-like_diiron"/>
</dbReference>
<evidence type="ECO:0000256" key="2">
    <source>
        <dbReference type="ARBA" id="ARBA00022448"/>
    </source>
</evidence>
<reference evidence="9" key="3">
    <citation type="submission" date="2023-01" db="EMBL/GenBank/DDBJ databases">
        <title>Human gut microbiome strain richness.</title>
        <authorList>
            <person name="Chen-Liaw A."/>
        </authorList>
    </citation>
    <scope>NUCLEOTIDE SEQUENCE</scope>
    <source>
        <strain evidence="9">RTP21484st1_B7_RTP21484_190118</strain>
    </source>
</reference>
<dbReference type="PANTHER" id="PTHR43865:SF1">
    <property type="entry name" value="RUBRERYTHRIN-RELATED"/>
    <property type="match status" value="1"/>
</dbReference>
<dbReference type="GO" id="GO:0005506">
    <property type="term" value="F:iron ion binding"/>
    <property type="evidence" value="ECO:0007669"/>
    <property type="project" value="InterPro"/>
</dbReference>
<dbReference type="GeneID" id="61274307"/>
<dbReference type="Proteomes" id="UP000284243">
    <property type="component" value="Unassembled WGS sequence"/>
</dbReference>
<evidence type="ECO:0000256" key="3">
    <source>
        <dbReference type="ARBA" id="ARBA00022723"/>
    </source>
</evidence>
<evidence type="ECO:0000313" key="9">
    <source>
        <dbReference type="EMBL" id="MDB9221425.1"/>
    </source>
</evidence>
<dbReference type="EMBL" id="QRYC01000004">
    <property type="protein sequence ID" value="RGU57795.1"/>
    <property type="molecule type" value="Genomic_DNA"/>
</dbReference>
<dbReference type="AlphaFoldDB" id="A0A1Y3YQV1"/>
<dbReference type="InterPro" id="IPR024934">
    <property type="entry name" value="Rubredoxin-like_dom"/>
</dbReference>
<feature type="domain" description="Rubredoxin-like" evidence="6">
    <location>
        <begin position="154"/>
        <end position="188"/>
    </location>
</feature>
<dbReference type="Pfam" id="PF02915">
    <property type="entry name" value="Rubrerythrin"/>
    <property type="match status" value="1"/>
</dbReference>
<dbReference type="Proteomes" id="UP001212263">
    <property type="component" value="Unassembled WGS sequence"/>
</dbReference>
<dbReference type="InterPro" id="IPR048574">
    <property type="entry name" value="RUBY_RBDX"/>
</dbReference>
<dbReference type="InterPro" id="IPR052364">
    <property type="entry name" value="Rubrerythrin"/>
</dbReference>
<protein>
    <submittedName>
        <fullName evidence="10">Rubrerythrin family protein</fullName>
    </submittedName>
</protein>
<dbReference type="GO" id="GO:0016491">
    <property type="term" value="F:oxidoreductase activity"/>
    <property type="evidence" value="ECO:0007669"/>
    <property type="project" value="InterPro"/>
</dbReference>
<dbReference type="CDD" id="cd00729">
    <property type="entry name" value="rubredoxin_SM"/>
    <property type="match status" value="1"/>
</dbReference>
<dbReference type="InterPro" id="IPR009078">
    <property type="entry name" value="Ferritin-like_SF"/>
</dbReference>
<dbReference type="Pfam" id="PF21349">
    <property type="entry name" value="RUBY_RBDX"/>
    <property type="match status" value="1"/>
</dbReference>
<dbReference type="EMBL" id="QRYW01000001">
    <property type="protein sequence ID" value="RGV30548.1"/>
    <property type="molecule type" value="Genomic_DNA"/>
</dbReference>
<dbReference type="EMBL" id="JAKNDN010000033">
    <property type="protein sequence ID" value="MCG4961297.1"/>
    <property type="molecule type" value="Genomic_DNA"/>
</dbReference>
<reference evidence="13 14" key="1">
    <citation type="submission" date="2018-08" db="EMBL/GenBank/DDBJ databases">
        <title>A genome reference for cultivated species of the human gut microbiota.</title>
        <authorList>
            <person name="Zou Y."/>
            <person name="Xue W."/>
            <person name="Luo G."/>
        </authorList>
    </citation>
    <scope>NUCLEOTIDE SEQUENCE [LARGE SCALE GENOMIC DNA]</scope>
    <source>
        <strain evidence="11 13">AF14-6AC</strain>
        <strain evidence="10 14">AF16-14</strain>
        <strain evidence="12 15">OF03-11</strain>
    </source>
</reference>
<sequence>MDKMIKGTETEKSLLKAFAGESQAKNRYTFFSEIAKKEGYEQIAGIFYETALQEEMHAKRFFSYLEGGMLEITAAYPAGALLDTLANLAEAADGEHDEAFNLYPAFGKIAEEEGFKKVAATFKYVTEVEKMHEQRYLKLLQNIRDNLVFSRPEEVRWYCRKCGYVHVGKTPPEICPSCLHPKGYFELFPDNY</sequence>
<keyword evidence="2" id="KW-0813">Transport</keyword>
<organism evidence="10 14">
    <name type="scientific">Odoribacter splanchnicus</name>
    <dbReference type="NCBI Taxonomy" id="28118"/>
    <lineage>
        <taxon>Bacteria</taxon>
        <taxon>Pseudomonadati</taxon>
        <taxon>Bacteroidota</taxon>
        <taxon>Bacteroidia</taxon>
        <taxon>Bacteroidales</taxon>
        <taxon>Odoribacteraceae</taxon>
        <taxon>Odoribacter</taxon>
    </lineage>
</organism>
<evidence type="ECO:0000259" key="6">
    <source>
        <dbReference type="PROSITE" id="PS50903"/>
    </source>
</evidence>
<evidence type="ECO:0000259" key="7">
    <source>
        <dbReference type="PROSITE" id="PS50905"/>
    </source>
</evidence>
<comment type="cofactor">
    <cofactor evidence="1">
        <name>Fe(3+)</name>
        <dbReference type="ChEBI" id="CHEBI:29034"/>
    </cofactor>
</comment>
<dbReference type="Gene3D" id="2.20.28.10">
    <property type="match status" value="1"/>
</dbReference>
<dbReference type="SUPFAM" id="SSF47240">
    <property type="entry name" value="Ferritin-like"/>
    <property type="match status" value="1"/>
</dbReference>
<reference evidence="8" key="2">
    <citation type="submission" date="2022-01" db="EMBL/GenBank/DDBJ databases">
        <title>Collection of gut derived symbiotic bacterial strains cultured from healthy donors.</title>
        <authorList>
            <person name="Lin H."/>
            <person name="Kohout C."/>
            <person name="Waligurski E."/>
            <person name="Pamer E.G."/>
        </authorList>
    </citation>
    <scope>NUCLEOTIDE SEQUENCE</scope>
    <source>
        <strain evidence="8">DFI.1.149</strain>
    </source>
</reference>
<evidence type="ECO:0000313" key="12">
    <source>
        <dbReference type="EMBL" id="RGY08134.1"/>
    </source>
</evidence>
<keyword evidence="3" id="KW-0479">Metal-binding</keyword>
<dbReference type="Proteomes" id="UP000283426">
    <property type="component" value="Unassembled WGS sequence"/>
</dbReference>
<evidence type="ECO:0000313" key="13">
    <source>
        <dbReference type="Proteomes" id="UP000283426"/>
    </source>
</evidence>
<dbReference type="EMBL" id="QSCO01000006">
    <property type="protein sequence ID" value="RGY08134.1"/>
    <property type="molecule type" value="Genomic_DNA"/>
</dbReference>
<dbReference type="RefSeq" id="WP_013611354.1">
    <property type="nucleotide sequence ID" value="NZ_BAABYK010000001.1"/>
</dbReference>
<keyword evidence="4" id="KW-0249">Electron transport</keyword>
<dbReference type="InterPro" id="IPR012347">
    <property type="entry name" value="Ferritin-like"/>
</dbReference>
<dbReference type="Proteomes" id="UP001199750">
    <property type="component" value="Unassembled WGS sequence"/>
</dbReference>
<evidence type="ECO:0000313" key="14">
    <source>
        <dbReference type="Proteomes" id="UP000284243"/>
    </source>
</evidence>
<gene>
    <name evidence="11" type="ORF">DWW24_00270</name>
    <name evidence="10" type="ORF">DWW57_04695</name>
    <name evidence="12" type="ORF">DXA53_05655</name>
    <name evidence="8" type="ORF">L0P03_15795</name>
    <name evidence="9" type="ORF">PN645_00215</name>
</gene>
<evidence type="ECO:0000313" key="15">
    <source>
        <dbReference type="Proteomes" id="UP000284434"/>
    </source>
</evidence>
<evidence type="ECO:0000256" key="1">
    <source>
        <dbReference type="ARBA" id="ARBA00001965"/>
    </source>
</evidence>
<evidence type="ECO:0000313" key="11">
    <source>
        <dbReference type="EMBL" id="RGV30548.1"/>
    </source>
</evidence>
<comment type="caution">
    <text evidence="10">The sequence shown here is derived from an EMBL/GenBank/DDBJ whole genome shotgun (WGS) entry which is preliminary data.</text>
</comment>
<dbReference type="Gene3D" id="1.20.1260.10">
    <property type="match status" value="1"/>
</dbReference>
<dbReference type="CDD" id="cd01041">
    <property type="entry name" value="Rubrerythrin"/>
    <property type="match status" value="1"/>
</dbReference>
<dbReference type="Proteomes" id="UP000284434">
    <property type="component" value="Unassembled WGS sequence"/>
</dbReference>